<evidence type="ECO:0000256" key="3">
    <source>
        <dbReference type="ARBA" id="ARBA00023065"/>
    </source>
</evidence>
<organism evidence="4 5">
    <name type="scientific">Deinobacterium chartae</name>
    <dbReference type="NCBI Taxonomy" id="521158"/>
    <lineage>
        <taxon>Bacteria</taxon>
        <taxon>Thermotogati</taxon>
        <taxon>Deinococcota</taxon>
        <taxon>Deinococci</taxon>
        <taxon>Deinococcales</taxon>
        <taxon>Deinococcaceae</taxon>
        <taxon>Deinobacterium</taxon>
    </lineage>
</organism>
<dbReference type="GO" id="GO:0046961">
    <property type="term" value="F:proton-transporting ATPase activity, rotational mechanism"/>
    <property type="evidence" value="ECO:0007669"/>
    <property type="project" value="InterPro"/>
</dbReference>
<sequence>MSQLSAILETEVRSQIEAIRAEAAQRAQSIVHEAQQRAEALVASRKAALEAQLQSGIVRARSAADLESAALRLGGAEANMSKAFAQAEQQLLGLTQSPQYREILVKLILEAKAALGADPEVVEVHPDEVATAQQALLGTGLNIPVQANPAVRSGVRLVARGGRSAIANTLLGRLERTRDALAPQIAQLLSEGSVPAGQ</sequence>
<dbReference type="RefSeq" id="WP_183986508.1">
    <property type="nucleotide sequence ID" value="NZ_JACHHG010000005.1"/>
</dbReference>
<evidence type="ECO:0000256" key="1">
    <source>
        <dbReference type="ARBA" id="ARBA00005901"/>
    </source>
</evidence>
<evidence type="ECO:0000256" key="2">
    <source>
        <dbReference type="ARBA" id="ARBA00022448"/>
    </source>
</evidence>
<evidence type="ECO:0000313" key="5">
    <source>
        <dbReference type="Proteomes" id="UP000569951"/>
    </source>
</evidence>
<proteinExistence type="inferred from homology"/>
<keyword evidence="5" id="KW-1185">Reference proteome</keyword>
<comment type="caution">
    <text evidence="4">The sequence shown here is derived from an EMBL/GenBank/DDBJ whole genome shotgun (WGS) entry which is preliminary data.</text>
</comment>
<protein>
    <submittedName>
        <fullName evidence="4">V/A-type H+-transporting ATPase subunit E</fullName>
    </submittedName>
</protein>
<gene>
    <name evidence="4" type="ORF">HNR42_001691</name>
</gene>
<dbReference type="Pfam" id="PF01991">
    <property type="entry name" value="vATP-synt_E"/>
    <property type="match status" value="1"/>
</dbReference>
<name>A0A841HZH3_9DEIO</name>
<dbReference type="EMBL" id="JACHHG010000005">
    <property type="protein sequence ID" value="MBB6098266.1"/>
    <property type="molecule type" value="Genomic_DNA"/>
</dbReference>
<dbReference type="InterPro" id="IPR002842">
    <property type="entry name" value="ATPase_V1_Esu"/>
</dbReference>
<dbReference type="Proteomes" id="UP000569951">
    <property type="component" value="Unassembled WGS sequence"/>
</dbReference>
<evidence type="ECO:0000313" key="4">
    <source>
        <dbReference type="EMBL" id="MBB6098266.1"/>
    </source>
</evidence>
<dbReference type="AlphaFoldDB" id="A0A841HZH3"/>
<dbReference type="Gene3D" id="3.30.2320.30">
    <property type="entry name" value="ATP synthase, E subunit, C-terminal"/>
    <property type="match status" value="1"/>
</dbReference>
<dbReference type="GO" id="GO:0033178">
    <property type="term" value="C:proton-transporting two-sector ATPase complex, catalytic domain"/>
    <property type="evidence" value="ECO:0007669"/>
    <property type="project" value="InterPro"/>
</dbReference>
<accession>A0A841HZH3</accession>
<dbReference type="SUPFAM" id="SSF160527">
    <property type="entry name" value="V-type ATPase subunit E-like"/>
    <property type="match status" value="1"/>
</dbReference>
<dbReference type="Gene3D" id="1.20.5.620">
    <property type="entry name" value="F1F0 ATP synthase subunit B, membrane domain"/>
    <property type="match status" value="1"/>
</dbReference>
<reference evidence="4 5" key="1">
    <citation type="submission" date="2020-08" db="EMBL/GenBank/DDBJ databases">
        <title>Genomic Encyclopedia of Type Strains, Phase IV (KMG-IV): sequencing the most valuable type-strain genomes for metagenomic binning, comparative biology and taxonomic classification.</title>
        <authorList>
            <person name="Goeker M."/>
        </authorList>
    </citation>
    <scope>NUCLEOTIDE SEQUENCE [LARGE SCALE GENOMIC DNA]</scope>
    <source>
        <strain evidence="4 5">DSM 21458</strain>
    </source>
</reference>
<dbReference type="InterPro" id="IPR038495">
    <property type="entry name" value="ATPase_E_C"/>
</dbReference>
<keyword evidence="3" id="KW-0406">Ion transport</keyword>
<comment type="similarity">
    <text evidence="1">Belongs to the V-ATPase E subunit family.</text>
</comment>
<keyword evidence="2" id="KW-0813">Transport</keyword>